<evidence type="ECO:0000256" key="1">
    <source>
        <dbReference type="ARBA" id="ARBA00004496"/>
    </source>
</evidence>
<gene>
    <name evidence="6" type="ORF">HPP92_011638</name>
</gene>
<dbReference type="GO" id="GO:0005730">
    <property type="term" value="C:nucleolus"/>
    <property type="evidence" value="ECO:0007669"/>
    <property type="project" value="TreeGrafter"/>
</dbReference>
<keyword evidence="7" id="KW-1185">Reference proteome</keyword>
<dbReference type="Pfam" id="PF04493">
    <property type="entry name" value="Endonuclease_5"/>
    <property type="match status" value="1"/>
</dbReference>
<name>A0A835R396_VANPL</name>
<keyword evidence="2" id="KW-0963">Cytoplasm</keyword>
<protein>
    <recommendedName>
        <fullName evidence="8">Endonuclease V</fullName>
    </recommendedName>
</protein>
<dbReference type="GO" id="GO:0003727">
    <property type="term" value="F:single-stranded RNA binding"/>
    <property type="evidence" value="ECO:0007669"/>
    <property type="project" value="TreeGrafter"/>
</dbReference>
<evidence type="ECO:0000256" key="5">
    <source>
        <dbReference type="ARBA" id="ARBA00022801"/>
    </source>
</evidence>
<feature type="non-terminal residue" evidence="6">
    <location>
        <position position="72"/>
    </location>
</feature>
<proteinExistence type="predicted"/>
<evidence type="ECO:0000313" key="7">
    <source>
        <dbReference type="Proteomes" id="UP000636800"/>
    </source>
</evidence>
<dbReference type="Proteomes" id="UP000636800">
    <property type="component" value="Chromosome 5"/>
</dbReference>
<keyword evidence="4" id="KW-0255">Endonuclease</keyword>
<dbReference type="OrthoDB" id="1608002at2759"/>
<keyword evidence="3" id="KW-0540">Nuclease</keyword>
<reference evidence="6 7" key="1">
    <citation type="journal article" date="2020" name="Nat. Food">
        <title>A phased Vanilla planifolia genome enables genetic improvement of flavour and production.</title>
        <authorList>
            <person name="Hasing T."/>
            <person name="Tang H."/>
            <person name="Brym M."/>
            <person name="Khazi F."/>
            <person name="Huang T."/>
            <person name="Chambers A.H."/>
        </authorList>
    </citation>
    <scope>NUCLEOTIDE SEQUENCE [LARGE SCALE GENOMIC DNA]</scope>
    <source>
        <tissue evidence="6">Leaf</tissue>
    </source>
</reference>
<evidence type="ECO:0000256" key="2">
    <source>
        <dbReference type="ARBA" id="ARBA00022490"/>
    </source>
</evidence>
<dbReference type="Gene3D" id="3.30.2170.10">
    <property type="entry name" value="archaeoglobus fulgidus dsm 4304 superfamily"/>
    <property type="match status" value="1"/>
</dbReference>
<dbReference type="PANTHER" id="PTHR28511">
    <property type="entry name" value="ENDONUCLEASE V"/>
    <property type="match status" value="1"/>
</dbReference>
<keyword evidence="5" id="KW-0378">Hydrolase</keyword>
<dbReference type="InterPro" id="IPR007581">
    <property type="entry name" value="Endonuclease-V"/>
</dbReference>
<sequence>MVDGNGILHPRGFGLACHVGVLANIPTIGIGKNLHHVDGLTQSGVRQLMGSRENISKDTISLAGKSGQVWGV</sequence>
<dbReference type="PANTHER" id="PTHR28511:SF1">
    <property type="entry name" value="ENDONUCLEASE V"/>
    <property type="match status" value="1"/>
</dbReference>
<dbReference type="EMBL" id="JADCNL010000005">
    <property type="protein sequence ID" value="KAG0480780.1"/>
    <property type="molecule type" value="Genomic_DNA"/>
</dbReference>
<dbReference type="GO" id="GO:0016891">
    <property type="term" value="F:RNA endonuclease activity producing 5'-phosphomonoesters, hydrolytic mechanism"/>
    <property type="evidence" value="ECO:0007669"/>
    <property type="project" value="TreeGrafter"/>
</dbReference>
<dbReference type="AlphaFoldDB" id="A0A835R396"/>
<organism evidence="6 7">
    <name type="scientific">Vanilla planifolia</name>
    <name type="common">Vanilla</name>
    <dbReference type="NCBI Taxonomy" id="51239"/>
    <lineage>
        <taxon>Eukaryota</taxon>
        <taxon>Viridiplantae</taxon>
        <taxon>Streptophyta</taxon>
        <taxon>Embryophyta</taxon>
        <taxon>Tracheophyta</taxon>
        <taxon>Spermatophyta</taxon>
        <taxon>Magnoliopsida</taxon>
        <taxon>Liliopsida</taxon>
        <taxon>Asparagales</taxon>
        <taxon>Orchidaceae</taxon>
        <taxon>Vanilloideae</taxon>
        <taxon>Vanilleae</taxon>
        <taxon>Vanilla</taxon>
    </lineage>
</organism>
<accession>A0A835R396</accession>
<dbReference type="GO" id="GO:0006281">
    <property type="term" value="P:DNA repair"/>
    <property type="evidence" value="ECO:0007669"/>
    <property type="project" value="InterPro"/>
</dbReference>
<evidence type="ECO:0008006" key="8">
    <source>
        <dbReference type="Google" id="ProtNLM"/>
    </source>
</evidence>
<evidence type="ECO:0000256" key="3">
    <source>
        <dbReference type="ARBA" id="ARBA00022722"/>
    </source>
</evidence>
<comment type="caution">
    <text evidence="6">The sequence shown here is derived from an EMBL/GenBank/DDBJ whole genome shotgun (WGS) entry which is preliminary data.</text>
</comment>
<dbReference type="GO" id="GO:0005737">
    <property type="term" value="C:cytoplasm"/>
    <property type="evidence" value="ECO:0007669"/>
    <property type="project" value="UniProtKB-SubCell"/>
</dbReference>
<evidence type="ECO:0000313" key="6">
    <source>
        <dbReference type="EMBL" id="KAG0480780.1"/>
    </source>
</evidence>
<comment type="subcellular location">
    <subcellularLocation>
        <location evidence="1">Cytoplasm</location>
    </subcellularLocation>
</comment>
<evidence type="ECO:0000256" key="4">
    <source>
        <dbReference type="ARBA" id="ARBA00022759"/>
    </source>
</evidence>